<dbReference type="Pfam" id="PF13628">
    <property type="entry name" value="DUF4142"/>
    <property type="match status" value="1"/>
</dbReference>
<dbReference type="AlphaFoldDB" id="A0A081RB58"/>
<accession>A0A081RB58</accession>
<dbReference type="OrthoDB" id="8005547at2"/>
<evidence type="ECO:0000313" key="3">
    <source>
        <dbReference type="Proteomes" id="UP000028411"/>
    </source>
</evidence>
<evidence type="ECO:0000313" key="2">
    <source>
        <dbReference type="EMBL" id="KEQ52431.1"/>
    </source>
</evidence>
<sequence length="214" mass="22676">MIAGAFPKRVLPACLAMLVVAGCDQTDGVPNDAGPANGSATVAKHYEGPKPEGVSSPDDAVTTTFYIPQAAISDMYEMEAGKIAMVRARAPEVKAFAQMMVEDHRKSSERLKQFVANNPVNIAIPQNIDPRRRAMLGDLNGAGDQEFDSVYVGQQAAAHQEAFNLQSSYAKGGDYAALRKIAAEAVPMIAAHRKQAEALDGKFGPTARSVSAGQ</sequence>
<dbReference type="PATRIC" id="fig|46429.4.peg.3310"/>
<proteinExistence type="predicted"/>
<dbReference type="Gene3D" id="1.20.1260.10">
    <property type="match status" value="1"/>
</dbReference>
<dbReference type="RefSeq" id="WP_037454319.1">
    <property type="nucleotide sequence ID" value="NZ_JFHR01000043.1"/>
</dbReference>
<protein>
    <submittedName>
        <fullName evidence="2">Putative outer membrane protein</fullName>
    </submittedName>
</protein>
<dbReference type="eggNOG" id="COG3652">
    <property type="taxonomic scope" value="Bacteria"/>
</dbReference>
<comment type="caution">
    <text evidence="2">The sequence shown here is derived from an EMBL/GenBank/DDBJ whole genome shotgun (WGS) entry which is preliminary data.</text>
</comment>
<dbReference type="InterPro" id="IPR012347">
    <property type="entry name" value="Ferritin-like"/>
</dbReference>
<evidence type="ECO:0000259" key="1">
    <source>
        <dbReference type="Pfam" id="PF13628"/>
    </source>
</evidence>
<dbReference type="PANTHER" id="PTHR38593:SF1">
    <property type="entry name" value="BLR2558 PROTEIN"/>
    <property type="match status" value="1"/>
</dbReference>
<dbReference type="Proteomes" id="UP000028411">
    <property type="component" value="Unassembled WGS sequence"/>
</dbReference>
<dbReference type="EMBL" id="JFHR01000043">
    <property type="protein sequence ID" value="KEQ52431.1"/>
    <property type="molecule type" value="Genomic_DNA"/>
</dbReference>
<dbReference type="PANTHER" id="PTHR38593">
    <property type="entry name" value="BLR2558 PROTEIN"/>
    <property type="match status" value="1"/>
</dbReference>
<organism evidence="2 3">
    <name type="scientific">Sphingobium chlorophenolicum</name>
    <dbReference type="NCBI Taxonomy" id="46429"/>
    <lineage>
        <taxon>Bacteria</taxon>
        <taxon>Pseudomonadati</taxon>
        <taxon>Pseudomonadota</taxon>
        <taxon>Alphaproteobacteria</taxon>
        <taxon>Sphingomonadales</taxon>
        <taxon>Sphingomonadaceae</taxon>
        <taxon>Sphingobium</taxon>
    </lineage>
</organism>
<reference evidence="2 3" key="1">
    <citation type="submission" date="2014-02" db="EMBL/GenBank/DDBJ databases">
        <title>Whole genome sequence of Sphingobium chlorophenolicum NBRC 16172.</title>
        <authorList>
            <person name="Gan H.M."/>
            <person name="Gan H.Y."/>
            <person name="Chew T.H."/>
            <person name="Savka M.A."/>
        </authorList>
    </citation>
    <scope>NUCLEOTIDE SEQUENCE [LARGE SCALE GENOMIC DNA]</scope>
    <source>
        <strain evidence="2 3">NBRC 16172</strain>
    </source>
</reference>
<feature type="domain" description="DUF4142" evidence="1">
    <location>
        <begin position="67"/>
        <end position="199"/>
    </location>
</feature>
<gene>
    <name evidence="2" type="ORF">BV95_03325</name>
</gene>
<name>A0A081RB58_SPHCR</name>
<dbReference type="InterPro" id="IPR025419">
    <property type="entry name" value="DUF4142"/>
</dbReference>